<evidence type="ECO:0000256" key="1">
    <source>
        <dbReference type="SAM" id="MobiDB-lite"/>
    </source>
</evidence>
<dbReference type="EMBL" id="CP071793">
    <property type="protein sequence ID" value="QTD50735.1"/>
    <property type="molecule type" value="Genomic_DNA"/>
</dbReference>
<feature type="region of interest" description="Disordered" evidence="1">
    <location>
        <begin position="1"/>
        <end position="110"/>
    </location>
</feature>
<dbReference type="KEGG" id="scor:J3U87_34550"/>
<dbReference type="AlphaFoldDB" id="A0A8A4TW32"/>
<dbReference type="Proteomes" id="UP000663929">
    <property type="component" value="Chromosome"/>
</dbReference>
<keyword evidence="3" id="KW-1185">Reference proteome</keyword>
<feature type="compositionally biased region" description="Basic and acidic residues" evidence="1">
    <location>
        <begin position="1"/>
        <end position="26"/>
    </location>
</feature>
<organism evidence="2 3">
    <name type="scientific">Sulfidibacter corallicola</name>
    <dbReference type="NCBI Taxonomy" id="2818388"/>
    <lineage>
        <taxon>Bacteria</taxon>
        <taxon>Pseudomonadati</taxon>
        <taxon>Acidobacteriota</taxon>
        <taxon>Holophagae</taxon>
        <taxon>Acanthopleuribacterales</taxon>
        <taxon>Acanthopleuribacteraceae</taxon>
        <taxon>Sulfidibacter</taxon>
    </lineage>
</organism>
<evidence type="ECO:0000313" key="3">
    <source>
        <dbReference type="Proteomes" id="UP000663929"/>
    </source>
</evidence>
<sequence length="201" mass="22800">MPLDPESARDEQESPEQRKQREEREQAAQNALADSRTEMKKQLAKEPIARQQDQREASKLLEDLDFGRDLRLDDDADDQPSGLSTDDLTGWAGAPVSLDAPVENENTAPTLDEATLTRLREALATTGQLEAFDRLWADPQVGEEFQARLVAKRMEIELQQKRSLTAKDVTEVFSDFSETEGDQAKMKERSFKLEKTETFNE</sequence>
<gene>
    <name evidence="2" type="ORF">J3U87_34550</name>
</gene>
<feature type="compositionally biased region" description="Basic and acidic residues" evidence="1">
    <location>
        <begin position="182"/>
        <end position="201"/>
    </location>
</feature>
<dbReference type="RefSeq" id="WP_237380678.1">
    <property type="nucleotide sequence ID" value="NZ_CP071793.1"/>
</dbReference>
<name>A0A8A4TW32_SULCO</name>
<accession>A0A8A4TW32</accession>
<evidence type="ECO:0000313" key="2">
    <source>
        <dbReference type="EMBL" id="QTD50735.1"/>
    </source>
</evidence>
<feature type="compositionally biased region" description="Basic and acidic residues" evidence="1">
    <location>
        <begin position="35"/>
        <end position="73"/>
    </location>
</feature>
<protein>
    <submittedName>
        <fullName evidence="2">Uncharacterized protein</fullName>
    </submittedName>
</protein>
<feature type="region of interest" description="Disordered" evidence="1">
    <location>
        <begin position="177"/>
        <end position="201"/>
    </location>
</feature>
<reference evidence="2" key="1">
    <citation type="submission" date="2021-03" db="EMBL/GenBank/DDBJ databases">
        <title>Acanthopleuribacteraceae sp. M133.</title>
        <authorList>
            <person name="Wang G."/>
        </authorList>
    </citation>
    <scope>NUCLEOTIDE SEQUENCE</scope>
    <source>
        <strain evidence="2">M133</strain>
    </source>
</reference>
<proteinExistence type="predicted"/>